<keyword evidence="1" id="KW-0378">Hydrolase</keyword>
<name>A0ACC7NYV0_9BACL</name>
<dbReference type="EMBL" id="JBJURJ010000008">
    <property type="protein sequence ID" value="MFM9329246.1"/>
    <property type="molecule type" value="Genomic_DNA"/>
</dbReference>
<accession>A0ACC7NYV0</accession>
<evidence type="ECO:0000313" key="2">
    <source>
        <dbReference type="Proteomes" id="UP001631969"/>
    </source>
</evidence>
<comment type="caution">
    <text evidence="1">The sequence shown here is derived from an EMBL/GenBank/DDBJ whole genome shotgun (WGS) entry which is preliminary data.</text>
</comment>
<protein>
    <submittedName>
        <fullName evidence="1">SGNH/GDSL hydrolase family protein</fullName>
    </submittedName>
</protein>
<dbReference type="Proteomes" id="UP001631969">
    <property type="component" value="Unassembled WGS sequence"/>
</dbReference>
<gene>
    <name evidence="1" type="ORF">ACI1P1_13200</name>
</gene>
<reference evidence="1" key="1">
    <citation type="submission" date="2024-12" db="EMBL/GenBank/DDBJ databases">
        <authorList>
            <person name="Wu N."/>
        </authorList>
    </citation>
    <scope>NUCLEOTIDE SEQUENCE</scope>
    <source>
        <strain evidence="1">P15</strain>
    </source>
</reference>
<proteinExistence type="predicted"/>
<organism evidence="1 2">
    <name type="scientific">Paenibacillus mesotrionivorans</name>
    <dbReference type="NCBI Taxonomy" id="3160968"/>
    <lineage>
        <taxon>Bacteria</taxon>
        <taxon>Bacillati</taxon>
        <taxon>Bacillota</taxon>
        <taxon>Bacilli</taxon>
        <taxon>Bacillales</taxon>
        <taxon>Paenibacillaceae</taxon>
        <taxon>Paenibacillus</taxon>
    </lineage>
</organism>
<sequence length="341" mass="38236">MKQYSCTEHPFQICGLVHQLLPGKFWRLPEAMLEQVSDGVAARAVHPTGGRIRFRTDSTTVTIRTLLRTNVVDWAIPLSGSAGADVYVGRGNAVRYAGIAVPKDYVSKTGSLTFTKDKVMEDIIIHLPRNEELEDVLIELEEDARVEAATPYGLERPMVFYGSSITEGGCASRAANAYTALLSKWLDADYTNLGFSGSAKGEPELAAYIAGLEMSVFIYDYDHNAPDPEHLKKTHEPFFRTIRQAQPELPVLFLTKPDFDQDPATAVLRRSTIRRTYENAQASGDLNVYFIDGETYFGRKDREACTVDGCHPNDLGFMRMAETIYPVLRNILTQRNREWRA</sequence>
<keyword evidence="2" id="KW-1185">Reference proteome</keyword>
<evidence type="ECO:0000313" key="1">
    <source>
        <dbReference type="EMBL" id="MFM9329246.1"/>
    </source>
</evidence>